<dbReference type="AlphaFoldDB" id="A0A366D092"/>
<organism evidence="1 2">
    <name type="scientific">Marinomonas aquiplantarum</name>
    <dbReference type="NCBI Taxonomy" id="491951"/>
    <lineage>
        <taxon>Bacteria</taxon>
        <taxon>Pseudomonadati</taxon>
        <taxon>Pseudomonadota</taxon>
        <taxon>Gammaproteobacteria</taxon>
        <taxon>Oceanospirillales</taxon>
        <taxon>Oceanospirillaceae</taxon>
        <taxon>Marinomonas</taxon>
    </lineage>
</organism>
<comment type="caution">
    <text evidence="1">The sequence shown here is derived from an EMBL/GenBank/DDBJ whole genome shotgun (WGS) entry which is preliminary data.</text>
</comment>
<proteinExistence type="predicted"/>
<accession>A0A366D092</accession>
<evidence type="ECO:0000313" key="1">
    <source>
        <dbReference type="EMBL" id="RBO83461.1"/>
    </source>
</evidence>
<evidence type="ECO:0000313" key="2">
    <source>
        <dbReference type="Proteomes" id="UP000252086"/>
    </source>
</evidence>
<dbReference type="Proteomes" id="UP000252086">
    <property type="component" value="Unassembled WGS sequence"/>
</dbReference>
<gene>
    <name evidence="1" type="ORF">DFP76_104280</name>
</gene>
<reference evidence="1 2" key="1">
    <citation type="submission" date="2018-06" db="EMBL/GenBank/DDBJ databases">
        <title>Genomic Encyclopedia of Type Strains, Phase III (KMG-III): the genomes of soil and plant-associated and newly described type strains.</title>
        <authorList>
            <person name="Whitman W."/>
        </authorList>
    </citation>
    <scope>NUCLEOTIDE SEQUENCE [LARGE SCALE GENOMIC DNA]</scope>
    <source>
        <strain evidence="1 2">CECT 7732</strain>
    </source>
</reference>
<dbReference type="EMBL" id="QNRF01000004">
    <property type="protein sequence ID" value="RBO83461.1"/>
    <property type="molecule type" value="Genomic_DNA"/>
</dbReference>
<sequence>MLNVSLASATLLSKQLGSFLGEGYSSIALFFKYLFGDFLKRLKGELLL</sequence>
<name>A0A366D092_9GAMM</name>
<keyword evidence="2" id="KW-1185">Reference proteome</keyword>
<protein>
    <submittedName>
        <fullName evidence="1">Uncharacterized protein</fullName>
    </submittedName>
</protein>